<dbReference type="Gene3D" id="1.10.3720.10">
    <property type="entry name" value="MetI-like"/>
    <property type="match status" value="1"/>
</dbReference>
<protein>
    <submittedName>
        <fullName evidence="9">Multiple sugar transport system permease protein</fullName>
    </submittedName>
</protein>
<name>A0A4R6KIW5_9ACTN</name>
<evidence type="ECO:0000256" key="3">
    <source>
        <dbReference type="ARBA" id="ARBA00022475"/>
    </source>
</evidence>
<dbReference type="InterPro" id="IPR051393">
    <property type="entry name" value="ABC_transporter_permease"/>
</dbReference>
<dbReference type="Pfam" id="PF00528">
    <property type="entry name" value="BPD_transp_1"/>
    <property type="match status" value="1"/>
</dbReference>
<dbReference type="Proteomes" id="UP000295388">
    <property type="component" value="Unassembled WGS sequence"/>
</dbReference>
<reference evidence="9 10" key="1">
    <citation type="submission" date="2019-03" db="EMBL/GenBank/DDBJ databases">
        <title>Genomic Encyclopedia of Type Strains, Phase III (KMG-III): the genomes of soil and plant-associated and newly described type strains.</title>
        <authorList>
            <person name="Whitman W."/>
        </authorList>
    </citation>
    <scope>NUCLEOTIDE SEQUENCE [LARGE SCALE GENOMIC DNA]</scope>
    <source>
        <strain evidence="9 10">VKM Ac-2527</strain>
    </source>
</reference>
<feature type="transmembrane region" description="Helical" evidence="7">
    <location>
        <begin position="135"/>
        <end position="155"/>
    </location>
</feature>
<feature type="domain" description="ABC transmembrane type-1" evidence="8">
    <location>
        <begin position="97"/>
        <end position="309"/>
    </location>
</feature>
<evidence type="ECO:0000256" key="5">
    <source>
        <dbReference type="ARBA" id="ARBA00022989"/>
    </source>
</evidence>
<feature type="transmembrane region" description="Helical" evidence="7">
    <location>
        <begin position="37"/>
        <end position="60"/>
    </location>
</feature>
<evidence type="ECO:0000259" key="8">
    <source>
        <dbReference type="PROSITE" id="PS50928"/>
    </source>
</evidence>
<dbReference type="InterPro" id="IPR035906">
    <property type="entry name" value="MetI-like_sf"/>
</dbReference>
<dbReference type="EMBL" id="SNWQ01000004">
    <property type="protein sequence ID" value="TDO50677.1"/>
    <property type="molecule type" value="Genomic_DNA"/>
</dbReference>
<dbReference type="GO" id="GO:0005886">
    <property type="term" value="C:plasma membrane"/>
    <property type="evidence" value="ECO:0007669"/>
    <property type="project" value="UniProtKB-SubCell"/>
</dbReference>
<keyword evidence="9" id="KW-0762">Sugar transport</keyword>
<feature type="transmembrane region" description="Helical" evidence="7">
    <location>
        <begin position="182"/>
        <end position="207"/>
    </location>
</feature>
<keyword evidence="4 7" id="KW-0812">Transmembrane</keyword>
<keyword evidence="6 7" id="KW-0472">Membrane</keyword>
<keyword evidence="5 7" id="KW-1133">Transmembrane helix</keyword>
<evidence type="ECO:0000256" key="6">
    <source>
        <dbReference type="ARBA" id="ARBA00023136"/>
    </source>
</evidence>
<dbReference type="PANTHER" id="PTHR30193">
    <property type="entry name" value="ABC TRANSPORTER PERMEASE PROTEIN"/>
    <property type="match status" value="1"/>
</dbReference>
<comment type="similarity">
    <text evidence="7">Belongs to the binding-protein-dependent transport system permease family.</text>
</comment>
<dbReference type="SUPFAM" id="SSF161098">
    <property type="entry name" value="MetI-like"/>
    <property type="match status" value="1"/>
</dbReference>
<evidence type="ECO:0000256" key="2">
    <source>
        <dbReference type="ARBA" id="ARBA00022448"/>
    </source>
</evidence>
<feature type="transmembrane region" description="Helical" evidence="7">
    <location>
        <begin position="288"/>
        <end position="310"/>
    </location>
</feature>
<dbReference type="PANTHER" id="PTHR30193:SF37">
    <property type="entry name" value="INNER MEMBRANE ABC TRANSPORTER PERMEASE PROTEIN YCJO"/>
    <property type="match status" value="1"/>
</dbReference>
<gene>
    <name evidence="9" type="ORF">EV643_104170</name>
</gene>
<dbReference type="PROSITE" id="PS50928">
    <property type="entry name" value="ABC_TM1"/>
    <property type="match status" value="1"/>
</dbReference>
<proteinExistence type="inferred from homology"/>
<dbReference type="OrthoDB" id="9804439at2"/>
<dbReference type="RefSeq" id="WP_133799871.1">
    <property type="nucleotide sequence ID" value="NZ_SNWQ01000004.1"/>
</dbReference>
<keyword evidence="10" id="KW-1185">Reference proteome</keyword>
<organism evidence="9 10">
    <name type="scientific">Kribbella caucasensis</name>
    <dbReference type="NCBI Taxonomy" id="2512215"/>
    <lineage>
        <taxon>Bacteria</taxon>
        <taxon>Bacillati</taxon>
        <taxon>Actinomycetota</taxon>
        <taxon>Actinomycetes</taxon>
        <taxon>Propionibacteriales</taxon>
        <taxon>Kribbellaceae</taxon>
        <taxon>Kribbella</taxon>
    </lineage>
</organism>
<feature type="transmembrane region" description="Helical" evidence="7">
    <location>
        <begin position="241"/>
        <end position="262"/>
    </location>
</feature>
<accession>A0A4R6KIW5</accession>
<dbReference type="InterPro" id="IPR000515">
    <property type="entry name" value="MetI-like"/>
</dbReference>
<comment type="subcellular location">
    <subcellularLocation>
        <location evidence="1 7">Cell membrane</location>
        <topology evidence="1 7">Multi-pass membrane protein</topology>
    </subcellularLocation>
</comment>
<dbReference type="AlphaFoldDB" id="A0A4R6KIW5"/>
<evidence type="ECO:0000313" key="9">
    <source>
        <dbReference type="EMBL" id="TDO50677.1"/>
    </source>
</evidence>
<dbReference type="CDD" id="cd06261">
    <property type="entry name" value="TM_PBP2"/>
    <property type="match status" value="1"/>
</dbReference>
<keyword evidence="2 7" id="KW-0813">Transport</keyword>
<evidence type="ECO:0000256" key="4">
    <source>
        <dbReference type="ARBA" id="ARBA00022692"/>
    </source>
</evidence>
<dbReference type="GO" id="GO:0055085">
    <property type="term" value="P:transmembrane transport"/>
    <property type="evidence" value="ECO:0007669"/>
    <property type="project" value="InterPro"/>
</dbReference>
<feature type="transmembrane region" description="Helical" evidence="7">
    <location>
        <begin position="101"/>
        <end position="123"/>
    </location>
</feature>
<comment type="caution">
    <text evidence="9">The sequence shown here is derived from an EMBL/GenBank/DDBJ whole genome shotgun (WGS) entry which is preliminary data.</text>
</comment>
<evidence type="ECO:0000256" key="1">
    <source>
        <dbReference type="ARBA" id="ARBA00004651"/>
    </source>
</evidence>
<sequence>MATISSIPPTRQQQPAPKYGRAEAIAEARRARRKQNLVGWLFISPIVVGVVAFQFFPILVSMAASLTSWNGISAPKFVGLKNFTDLFSNDPLFLQTFKNTIYFTLASIPLTIGVGLILALLCARPIRGVAFFRTAYFAPYVTNVVAIGFVWFWFFQPDNGVVNGLLSQVGVTGPQWLSSSSWAMPAVILVSVWQGIGYPMIILLAGLQGLPAEYFESARIDGAGSWSRLRYITLPLLTPHFLFLLITQFITSFQVFGLIYVMTKGGPGHATSVYIFNIYQNAFSFGKVGYASAMAWILFAVIAAVTYLQWKLQKRWVFYS</sequence>
<evidence type="ECO:0000256" key="7">
    <source>
        <dbReference type="RuleBase" id="RU363032"/>
    </source>
</evidence>
<keyword evidence="3" id="KW-1003">Cell membrane</keyword>
<evidence type="ECO:0000313" key="10">
    <source>
        <dbReference type="Proteomes" id="UP000295388"/>
    </source>
</evidence>